<organism evidence="3 4">
    <name type="scientific">Fodinicola feengrottensis</name>
    <dbReference type="NCBI Taxonomy" id="435914"/>
    <lineage>
        <taxon>Bacteria</taxon>
        <taxon>Bacillati</taxon>
        <taxon>Actinomycetota</taxon>
        <taxon>Actinomycetes</taxon>
        <taxon>Mycobacteriales</taxon>
        <taxon>Fodinicola</taxon>
    </lineage>
</organism>
<dbReference type="InterPro" id="IPR011335">
    <property type="entry name" value="Restrct_endonuc-II-like"/>
</dbReference>
<dbReference type="InterPro" id="IPR008538">
    <property type="entry name" value="Uma2"/>
</dbReference>
<accession>A0ABN2FUC5</accession>
<keyword evidence="3" id="KW-0255">Endonuclease</keyword>
<evidence type="ECO:0000313" key="3">
    <source>
        <dbReference type="EMBL" id="GAA1659839.1"/>
    </source>
</evidence>
<comment type="caution">
    <text evidence="3">The sequence shown here is derived from an EMBL/GenBank/DDBJ whole genome shotgun (WGS) entry which is preliminary data.</text>
</comment>
<sequence>MMTTLTDEDMDPFTIDGHTAADLSHEPEDGLGRELHDGVIYVVPPPSNKHQWAESALERALLRRCPEDAYVFRGCGVHTGANRLYVPDAMVVKANTPFHDNAYDASGVLLVAEVVSPSSVTMDRAAKPAVYAECGIPSYWRVDRDLTMHCFELIDGAYVPVAKASRGEKLTLDHPWPVTITVDDLVLPHER</sequence>
<protein>
    <submittedName>
        <fullName evidence="3">Uma2 family endonuclease</fullName>
    </submittedName>
</protein>
<keyword evidence="3" id="KW-0378">Hydrolase</keyword>
<keyword evidence="3" id="KW-0540">Nuclease</keyword>
<dbReference type="PANTHER" id="PTHR35400:SF3">
    <property type="entry name" value="SLL1072 PROTEIN"/>
    <property type="match status" value="1"/>
</dbReference>
<reference evidence="3 4" key="1">
    <citation type="journal article" date="2019" name="Int. J. Syst. Evol. Microbiol.">
        <title>The Global Catalogue of Microorganisms (GCM) 10K type strain sequencing project: providing services to taxonomists for standard genome sequencing and annotation.</title>
        <authorList>
            <consortium name="The Broad Institute Genomics Platform"/>
            <consortium name="The Broad Institute Genome Sequencing Center for Infectious Disease"/>
            <person name="Wu L."/>
            <person name="Ma J."/>
        </authorList>
    </citation>
    <scope>NUCLEOTIDE SEQUENCE [LARGE SCALE GENOMIC DNA]</scope>
    <source>
        <strain evidence="3 4">JCM 14718</strain>
    </source>
</reference>
<feature type="domain" description="Putative restriction endonuclease" evidence="2">
    <location>
        <begin position="34"/>
        <end position="177"/>
    </location>
</feature>
<dbReference type="InterPro" id="IPR012296">
    <property type="entry name" value="Nuclease_put_TT1808"/>
</dbReference>
<evidence type="ECO:0000313" key="4">
    <source>
        <dbReference type="Proteomes" id="UP001500618"/>
    </source>
</evidence>
<keyword evidence="4" id="KW-1185">Reference proteome</keyword>
<dbReference type="GO" id="GO:0004519">
    <property type="term" value="F:endonuclease activity"/>
    <property type="evidence" value="ECO:0007669"/>
    <property type="project" value="UniProtKB-KW"/>
</dbReference>
<dbReference type="CDD" id="cd06260">
    <property type="entry name" value="DUF820-like"/>
    <property type="match status" value="1"/>
</dbReference>
<evidence type="ECO:0000256" key="1">
    <source>
        <dbReference type="SAM" id="MobiDB-lite"/>
    </source>
</evidence>
<name>A0ABN2FUC5_9ACTN</name>
<dbReference type="PANTHER" id="PTHR35400">
    <property type="entry name" value="SLR1083 PROTEIN"/>
    <property type="match status" value="1"/>
</dbReference>
<dbReference type="Pfam" id="PF05685">
    <property type="entry name" value="Uma2"/>
    <property type="match status" value="1"/>
</dbReference>
<gene>
    <name evidence="3" type="ORF">GCM10009765_06530</name>
</gene>
<dbReference type="Gene3D" id="3.90.1570.10">
    <property type="entry name" value="tt1808, chain A"/>
    <property type="match status" value="1"/>
</dbReference>
<evidence type="ECO:0000259" key="2">
    <source>
        <dbReference type="Pfam" id="PF05685"/>
    </source>
</evidence>
<dbReference type="RefSeq" id="WP_344306979.1">
    <property type="nucleotide sequence ID" value="NZ_BAAANY010000002.1"/>
</dbReference>
<feature type="region of interest" description="Disordered" evidence="1">
    <location>
        <begin position="1"/>
        <end position="26"/>
    </location>
</feature>
<dbReference type="Proteomes" id="UP001500618">
    <property type="component" value="Unassembled WGS sequence"/>
</dbReference>
<dbReference type="EMBL" id="BAAANY010000002">
    <property type="protein sequence ID" value="GAA1659839.1"/>
    <property type="molecule type" value="Genomic_DNA"/>
</dbReference>
<feature type="compositionally biased region" description="Acidic residues" evidence="1">
    <location>
        <begin position="1"/>
        <end position="11"/>
    </location>
</feature>
<proteinExistence type="predicted"/>
<dbReference type="SUPFAM" id="SSF52980">
    <property type="entry name" value="Restriction endonuclease-like"/>
    <property type="match status" value="1"/>
</dbReference>